<proteinExistence type="predicted"/>
<dbReference type="InterPro" id="IPR029063">
    <property type="entry name" value="SAM-dependent_MTases_sf"/>
</dbReference>
<evidence type="ECO:0000313" key="3">
    <source>
        <dbReference type="Proteomes" id="UP001408356"/>
    </source>
</evidence>
<feature type="compositionally biased region" description="Polar residues" evidence="1">
    <location>
        <begin position="131"/>
        <end position="150"/>
    </location>
</feature>
<sequence length="625" mass="69208">MFDIYWTDHNRELVGERTVRKEREEREAKAKEGDGKKQENSRHSVSTTSSASSERGFGFFSSKGRKKLATSSRVDYANDQPESVADSSKERNISAYGLKRLIVPEDGPELNAKPVNGDLLPVQHPHILDNCSSPSSRESVFSKWTQPSHATSSTVTSNSPRSSVATKSENFVQTLGPSSFIMKTTQVIIAPRTMDCDLDHLVSEIHISSDRTKAATPPLEDLPEEGTPLPFDDSDSALLLVRLPQTPPPVEARATAGSLTLCSNNADAAGVFEGWRPPYEWDCATARDKPIASLEEKTRSLAVDRDDSHYISPNLSALQREVHMMAAASPELMLANIKAGMGDAADAMVYKELEMTKKRWMFSALHQNEKYAGGLHHSSFQPGFQKLPRPPRVLAIYETHASMTFTAALYPNIKISHLSPSPVSPHLFPNIQPILVPTISASAASRPLPPQLFSSVTCLSMASLFPSTDIPPFLRAVHRCLAAGGAYHLTIIDPEPVSSSMGPKLRQWLIDNLLTNLEQAFRTTLPSRTLPTWLAVSRLRGKGSTIMSLSVPAVPEGFNRIQGVKDPGPVKAELRCTVLRMLWQEIWGNFVHARSWWWEEEEILQECLEHGTYWVYSHVVAVKED</sequence>
<evidence type="ECO:0008006" key="4">
    <source>
        <dbReference type="Google" id="ProtNLM"/>
    </source>
</evidence>
<reference evidence="2 3" key="1">
    <citation type="journal article" date="2024" name="J. Plant Pathol.">
        <title>Sequence and assembly of the genome of Seiridium unicorne, isolate CBS 538.82, causal agent of cypress canker disease.</title>
        <authorList>
            <person name="Scali E."/>
            <person name="Rocca G.D."/>
            <person name="Danti R."/>
            <person name="Garbelotto M."/>
            <person name="Barberini S."/>
            <person name="Baroncelli R."/>
            <person name="Emiliani G."/>
        </authorList>
    </citation>
    <scope>NUCLEOTIDE SEQUENCE [LARGE SCALE GENOMIC DNA]</scope>
    <source>
        <strain evidence="2 3">BM-138-508</strain>
    </source>
</reference>
<accession>A0ABR2V569</accession>
<protein>
    <recommendedName>
        <fullName evidence="4">Methyltransferase type 11 domain-containing protein</fullName>
    </recommendedName>
</protein>
<feature type="region of interest" description="Disordered" evidence="1">
    <location>
        <begin position="70"/>
        <end position="90"/>
    </location>
</feature>
<gene>
    <name evidence="2" type="ORF">SUNI508_05068</name>
</gene>
<name>A0ABR2V569_9PEZI</name>
<evidence type="ECO:0000256" key="1">
    <source>
        <dbReference type="SAM" id="MobiDB-lite"/>
    </source>
</evidence>
<comment type="caution">
    <text evidence="2">The sequence shown here is derived from an EMBL/GenBank/DDBJ whole genome shotgun (WGS) entry which is preliminary data.</text>
</comment>
<evidence type="ECO:0000313" key="2">
    <source>
        <dbReference type="EMBL" id="KAK9422060.1"/>
    </source>
</evidence>
<feature type="compositionally biased region" description="Basic and acidic residues" evidence="1">
    <location>
        <begin position="1"/>
        <end position="42"/>
    </location>
</feature>
<dbReference type="Proteomes" id="UP001408356">
    <property type="component" value="Unassembled WGS sequence"/>
</dbReference>
<keyword evidence="3" id="KW-1185">Reference proteome</keyword>
<feature type="compositionally biased region" description="Low complexity" evidence="1">
    <location>
        <begin position="151"/>
        <end position="163"/>
    </location>
</feature>
<dbReference type="EMBL" id="JARVKF010000135">
    <property type="protein sequence ID" value="KAK9422060.1"/>
    <property type="molecule type" value="Genomic_DNA"/>
</dbReference>
<feature type="compositionally biased region" description="Low complexity" evidence="1">
    <location>
        <begin position="43"/>
        <end position="53"/>
    </location>
</feature>
<feature type="region of interest" description="Disordered" evidence="1">
    <location>
        <begin position="1"/>
        <end position="57"/>
    </location>
</feature>
<organism evidence="2 3">
    <name type="scientific">Seiridium unicorne</name>
    <dbReference type="NCBI Taxonomy" id="138068"/>
    <lineage>
        <taxon>Eukaryota</taxon>
        <taxon>Fungi</taxon>
        <taxon>Dikarya</taxon>
        <taxon>Ascomycota</taxon>
        <taxon>Pezizomycotina</taxon>
        <taxon>Sordariomycetes</taxon>
        <taxon>Xylariomycetidae</taxon>
        <taxon>Amphisphaeriales</taxon>
        <taxon>Sporocadaceae</taxon>
        <taxon>Seiridium</taxon>
    </lineage>
</organism>
<feature type="region of interest" description="Disordered" evidence="1">
    <location>
        <begin position="131"/>
        <end position="164"/>
    </location>
</feature>
<dbReference type="SUPFAM" id="SSF53335">
    <property type="entry name" value="S-adenosyl-L-methionine-dependent methyltransferases"/>
    <property type="match status" value="1"/>
</dbReference>